<dbReference type="InterPro" id="IPR039421">
    <property type="entry name" value="Type_1_exporter"/>
</dbReference>
<dbReference type="SUPFAM" id="SSF52540">
    <property type="entry name" value="P-loop containing nucleoside triphosphate hydrolases"/>
    <property type="match status" value="1"/>
</dbReference>
<evidence type="ECO:0000256" key="4">
    <source>
        <dbReference type="ARBA" id="ARBA00022692"/>
    </source>
</evidence>
<dbReference type="InterPro" id="IPR005074">
    <property type="entry name" value="Peptidase_C39"/>
</dbReference>
<accession>A0A4U8YMX9</accession>
<dbReference type="AlphaFoldDB" id="A0A4U8YMX9"/>
<dbReference type="GO" id="GO:0006508">
    <property type="term" value="P:proteolysis"/>
    <property type="evidence" value="ECO:0007669"/>
    <property type="project" value="InterPro"/>
</dbReference>
<dbReference type="PANTHER" id="PTHR24221:SF647">
    <property type="entry name" value="BLL6336 PROTEIN"/>
    <property type="match status" value="1"/>
</dbReference>
<dbReference type="GO" id="GO:0030253">
    <property type="term" value="P:protein secretion by the type I secretion system"/>
    <property type="evidence" value="ECO:0007669"/>
    <property type="project" value="InterPro"/>
</dbReference>
<name>A0A4U8YMX9_9BACT</name>
<evidence type="ECO:0000259" key="10">
    <source>
        <dbReference type="PROSITE" id="PS50893"/>
    </source>
</evidence>
<dbReference type="GO" id="GO:0034040">
    <property type="term" value="F:ATPase-coupled lipid transmembrane transporter activity"/>
    <property type="evidence" value="ECO:0007669"/>
    <property type="project" value="TreeGrafter"/>
</dbReference>
<dbReference type="PANTHER" id="PTHR24221">
    <property type="entry name" value="ATP-BINDING CASSETTE SUB-FAMILY B"/>
    <property type="match status" value="1"/>
</dbReference>
<dbReference type="InterPro" id="IPR017871">
    <property type="entry name" value="ABC_transporter-like_CS"/>
</dbReference>
<keyword evidence="5" id="KW-0547">Nucleotide-binding</keyword>
<evidence type="ECO:0000256" key="2">
    <source>
        <dbReference type="ARBA" id="ARBA00022448"/>
    </source>
</evidence>
<feature type="transmembrane region" description="Helical" evidence="9">
    <location>
        <begin position="280"/>
        <end position="305"/>
    </location>
</feature>
<evidence type="ECO:0000259" key="12">
    <source>
        <dbReference type="PROSITE" id="PS50990"/>
    </source>
</evidence>
<dbReference type="GO" id="GO:0030256">
    <property type="term" value="C:type I protein secretion system complex"/>
    <property type="evidence" value="ECO:0007669"/>
    <property type="project" value="InterPro"/>
</dbReference>
<dbReference type="CDD" id="cd18588">
    <property type="entry name" value="ABC_6TM_CyaB_HlyB_like"/>
    <property type="match status" value="1"/>
</dbReference>
<reference evidence="13 14" key="1">
    <citation type="submission" date="2019-03" db="EMBL/GenBank/DDBJ databases">
        <authorList>
            <person name="Nijsse B."/>
        </authorList>
    </citation>
    <scope>NUCLEOTIDE SEQUENCE [LARGE SCALE GENOMIC DNA]</scope>
    <source>
        <strain evidence="13">Desulfoluna butyratoxydans MSL71</strain>
    </source>
</reference>
<comment type="subcellular location">
    <subcellularLocation>
        <location evidence="1">Cell membrane</location>
        <topology evidence="1">Multi-pass membrane protein</topology>
    </subcellularLocation>
</comment>
<dbReference type="PROSITE" id="PS50893">
    <property type="entry name" value="ABC_TRANSPORTER_2"/>
    <property type="match status" value="1"/>
</dbReference>
<dbReference type="SUPFAM" id="SSF90123">
    <property type="entry name" value="ABC transporter transmembrane region"/>
    <property type="match status" value="1"/>
</dbReference>
<dbReference type="InterPro" id="IPR011527">
    <property type="entry name" value="ABC1_TM_dom"/>
</dbReference>
<dbReference type="PROSITE" id="PS50929">
    <property type="entry name" value="ABC_TM1F"/>
    <property type="match status" value="1"/>
</dbReference>
<dbReference type="EMBL" id="CAADHO010000005">
    <property type="protein sequence ID" value="VFQ45406.1"/>
    <property type="molecule type" value="Genomic_DNA"/>
</dbReference>
<feature type="domain" description="ABC transporter" evidence="10">
    <location>
        <begin position="486"/>
        <end position="721"/>
    </location>
</feature>
<protein>
    <submittedName>
        <fullName evidence="13">Abc transporter transmembrane region</fullName>
    </submittedName>
</protein>
<evidence type="ECO:0000313" key="14">
    <source>
        <dbReference type="Proteomes" id="UP000507962"/>
    </source>
</evidence>
<gene>
    <name evidence="13" type="ORF">MSL71_30630</name>
</gene>
<dbReference type="Pfam" id="PF00664">
    <property type="entry name" value="ABC_membrane"/>
    <property type="match status" value="1"/>
</dbReference>
<dbReference type="PROSITE" id="PS00211">
    <property type="entry name" value="ABC_TRANSPORTER_1"/>
    <property type="match status" value="1"/>
</dbReference>
<dbReference type="NCBIfam" id="TIGR01846">
    <property type="entry name" value="type_I_sec_HlyB"/>
    <property type="match status" value="1"/>
</dbReference>
<feature type="domain" description="Peptidase C39" evidence="12">
    <location>
        <begin position="21"/>
        <end position="141"/>
    </location>
</feature>
<evidence type="ECO:0000256" key="3">
    <source>
        <dbReference type="ARBA" id="ARBA00022475"/>
    </source>
</evidence>
<dbReference type="GO" id="GO:0005524">
    <property type="term" value="F:ATP binding"/>
    <property type="evidence" value="ECO:0007669"/>
    <property type="project" value="UniProtKB-KW"/>
</dbReference>
<evidence type="ECO:0000256" key="6">
    <source>
        <dbReference type="ARBA" id="ARBA00022840"/>
    </source>
</evidence>
<dbReference type="FunFam" id="1.20.1560.10:FF:000056">
    <property type="entry name" value="Alpha-hemolysin translocation ATP-binding protein HlyB"/>
    <property type="match status" value="1"/>
</dbReference>
<dbReference type="InterPro" id="IPR003593">
    <property type="entry name" value="AAA+_ATPase"/>
</dbReference>
<proteinExistence type="predicted"/>
<evidence type="ECO:0000256" key="8">
    <source>
        <dbReference type="ARBA" id="ARBA00023136"/>
    </source>
</evidence>
<dbReference type="Proteomes" id="UP000507962">
    <property type="component" value="Unassembled WGS sequence"/>
</dbReference>
<evidence type="ECO:0000313" key="13">
    <source>
        <dbReference type="EMBL" id="VFQ45406.1"/>
    </source>
</evidence>
<dbReference type="FunFam" id="3.40.50.300:FF:000299">
    <property type="entry name" value="ABC transporter ATP-binding protein/permease"/>
    <property type="match status" value="1"/>
</dbReference>
<keyword evidence="6" id="KW-0067">ATP-binding</keyword>
<dbReference type="InterPro" id="IPR003439">
    <property type="entry name" value="ABC_transporter-like_ATP-bd"/>
</dbReference>
<evidence type="ECO:0000256" key="7">
    <source>
        <dbReference type="ARBA" id="ARBA00022989"/>
    </source>
</evidence>
<keyword evidence="7 9" id="KW-1133">Transmembrane helix</keyword>
<dbReference type="Gene3D" id="3.90.70.10">
    <property type="entry name" value="Cysteine proteinases"/>
    <property type="match status" value="1"/>
</dbReference>
<organism evidence="13 14">
    <name type="scientific">Desulfoluna butyratoxydans</name>
    <dbReference type="NCBI Taxonomy" id="231438"/>
    <lineage>
        <taxon>Bacteria</taxon>
        <taxon>Pseudomonadati</taxon>
        <taxon>Thermodesulfobacteriota</taxon>
        <taxon>Desulfobacteria</taxon>
        <taxon>Desulfobacterales</taxon>
        <taxon>Desulfolunaceae</taxon>
        <taxon>Desulfoluna</taxon>
    </lineage>
</organism>
<dbReference type="PROSITE" id="PS50990">
    <property type="entry name" value="PEPTIDASE_C39"/>
    <property type="match status" value="1"/>
</dbReference>
<keyword evidence="2" id="KW-0813">Transport</keyword>
<keyword evidence="8 9" id="KW-0472">Membrane</keyword>
<evidence type="ECO:0000256" key="5">
    <source>
        <dbReference type="ARBA" id="ARBA00022741"/>
    </source>
</evidence>
<dbReference type="InterPro" id="IPR036640">
    <property type="entry name" value="ABC1_TM_sf"/>
</dbReference>
<keyword evidence="3" id="KW-1003">Cell membrane</keyword>
<dbReference type="Gene3D" id="1.20.1560.10">
    <property type="entry name" value="ABC transporter type 1, transmembrane domain"/>
    <property type="match status" value="1"/>
</dbReference>
<dbReference type="InterPro" id="IPR027417">
    <property type="entry name" value="P-loop_NTPase"/>
</dbReference>
<dbReference type="GO" id="GO:0140359">
    <property type="term" value="F:ABC-type transporter activity"/>
    <property type="evidence" value="ECO:0007669"/>
    <property type="project" value="InterPro"/>
</dbReference>
<feature type="transmembrane region" description="Helical" evidence="9">
    <location>
        <begin position="169"/>
        <end position="191"/>
    </location>
</feature>
<keyword evidence="4 9" id="KW-0812">Transmembrane</keyword>
<dbReference type="GO" id="GO:0005886">
    <property type="term" value="C:plasma membrane"/>
    <property type="evidence" value="ECO:0007669"/>
    <property type="project" value="UniProtKB-SubCell"/>
</dbReference>
<dbReference type="InterPro" id="IPR010132">
    <property type="entry name" value="ATPase_T1SS_HlyB"/>
</dbReference>
<keyword evidence="14" id="KW-1185">Reference proteome</keyword>
<dbReference type="GO" id="GO:0008233">
    <property type="term" value="F:peptidase activity"/>
    <property type="evidence" value="ECO:0007669"/>
    <property type="project" value="InterPro"/>
</dbReference>
<dbReference type="Gene3D" id="3.40.50.300">
    <property type="entry name" value="P-loop containing nucleotide triphosphate hydrolases"/>
    <property type="match status" value="1"/>
</dbReference>
<dbReference type="GO" id="GO:0016887">
    <property type="term" value="F:ATP hydrolysis activity"/>
    <property type="evidence" value="ECO:0007669"/>
    <property type="project" value="InterPro"/>
</dbReference>
<feature type="transmembrane region" description="Helical" evidence="9">
    <location>
        <begin position="203"/>
        <end position="224"/>
    </location>
</feature>
<evidence type="ECO:0000259" key="11">
    <source>
        <dbReference type="PROSITE" id="PS50929"/>
    </source>
</evidence>
<dbReference type="Pfam" id="PF00005">
    <property type="entry name" value="ABC_tran"/>
    <property type="match status" value="1"/>
</dbReference>
<dbReference type="Pfam" id="PF03412">
    <property type="entry name" value="Peptidase_C39"/>
    <property type="match status" value="1"/>
</dbReference>
<evidence type="ECO:0000256" key="9">
    <source>
        <dbReference type="SAM" id="Phobius"/>
    </source>
</evidence>
<dbReference type="SMART" id="SM00382">
    <property type="entry name" value="AAA"/>
    <property type="match status" value="1"/>
</dbReference>
<evidence type="ECO:0000256" key="1">
    <source>
        <dbReference type="ARBA" id="ARBA00004651"/>
    </source>
</evidence>
<feature type="transmembrane region" description="Helical" evidence="9">
    <location>
        <begin position="311"/>
        <end position="331"/>
    </location>
</feature>
<sequence length="729" mass="80534">MEKNEGPGAVPGLNSSAGAEQEISFSDEAVMAFCMMLAFMKKPVSPEAIKHEFAASGSSFGTDTLVRAAKRLKLKAKVVTVKQDRLSKFNPPFICRDTQSRFFIFGGAKDGEALIHRPGQRPETLSEEALWQIWDGTAVLITSRSRIAGGERRFDLTWFIPSVAKYRKIFGEVLIASFFLQLFGLVMPLLFQVVMDKVLVHQAFSTLHVVLAGLVIIHLFEYILGGLRSFIFSHTTSKIDVELGARLFDHLLRLPLAYFSTRQAGQVVARVRELETIRSFLTGNALTVVLDLIFSVVFIAVMFIYSPLLTWIVIGSIPFYVILSLLITPSLRARTEETFQRGALNQSFLTEAVVGMETIKSMAVEPQMRNVWEDNLAGYVGASVSRNVLGIFGSQSVQLISKVVGALLLFTGAKLVIGGELTIGGLIAFNMLSGQVAQPILRLAQLWQDFQQFRISLDRLGDVLNSPPESSVKLDRPGMPPLTGKIDLLNVSFRYTPKSPLAVDDLSLSVSPGQTIGIVGRSGSGKSTLTKLVQRLYMPEHGRVLLDGQDISLLDPSWLRRQIGVVLQENTLFNRSIRENIALADPGMSMERVIQAARLAGAHEFILELPFGYDTLVEERGSSLSGGQRQRIAIARALSTNPRLLIFDEATSALDYESEEIIQNNMKHIARGRTVLIIAHRLTAVRYADRIITMENGRLIESGSHSELLVRGGRYAELWKRQESGGKAA</sequence>
<feature type="domain" description="ABC transmembrane type-1" evidence="11">
    <location>
        <begin position="173"/>
        <end position="452"/>
    </location>
</feature>